<evidence type="ECO:0000313" key="7">
    <source>
        <dbReference type="EMBL" id="MCY1140928.1"/>
    </source>
</evidence>
<dbReference type="Gene3D" id="1.10.357.10">
    <property type="entry name" value="Tetracycline Repressor, domain 2"/>
    <property type="match status" value="1"/>
</dbReference>
<dbReference type="InterPro" id="IPR001647">
    <property type="entry name" value="HTH_TetR"/>
</dbReference>
<sequence>MPKIVDHDQRRVEIVEAFLSVVGRDGPSAASSRAIAAELGVGAGALWHYFDSLDAVVAAACRQVLERTDARIVAATEGRRGLAAVDATLREILPLAKQTRDEAQVVVGFWGRLAVDRQIATGQADALDMWGDRVGRHLAEAVDDGELVRSVPVDCLAEVLLSIAVGQQVHAVLDAERGDPQRQLALVQHCLKPWRTGPA</sequence>
<gene>
    <name evidence="7" type="ORF">OWR29_23255</name>
</gene>
<dbReference type="SUPFAM" id="SSF46689">
    <property type="entry name" value="Homeodomain-like"/>
    <property type="match status" value="1"/>
</dbReference>
<keyword evidence="1" id="KW-0678">Repressor</keyword>
<dbReference type="InterPro" id="IPR039538">
    <property type="entry name" value="BetI_C"/>
</dbReference>
<dbReference type="PANTHER" id="PTHR30055:SF234">
    <property type="entry name" value="HTH-TYPE TRANSCRIPTIONAL REGULATOR BETI"/>
    <property type="match status" value="1"/>
</dbReference>
<protein>
    <submittedName>
        <fullName evidence="7">TetR/AcrR family transcriptional regulator</fullName>
    </submittedName>
</protein>
<evidence type="ECO:0000256" key="5">
    <source>
        <dbReference type="PROSITE-ProRule" id="PRU00335"/>
    </source>
</evidence>
<evidence type="ECO:0000259" key="6">
    <source>
        <dbReference type="PROSITE" id="PS50977"/>
    </source>
</evidence>
<dbReference type="RefSeq" id="WP_267565284.1">
    <property type="nucleotide sequence ID" value="NZ_JAPNTZ010000008.1"/>
</dbReference>
<dbReference type="PROSITE" id="PS50977">
    <property type="entry name" value="HTH_TETR_2"/>
    <property type="match status" value="1"/>
</dbReference>
<evidence type="ECO:0000256" key="3">
    <source>
        <dbReference type="ARBA" id="ARBA00023125"/>
    </source>
</evidence>
<dbReference type="InterPro" id="IPR036271">
    <property type="entry name" value="Tet_transcr_reg_TetR-rel_C_sf"/>
</dbReference>
<dbReference type="InterPro" id="IPR050109">
    <property type="entry name" value="HTH-type_TetR-like_transc_reg"/>
</dbReference>
<dbReference type="Proteomes" id="UP001151002">
    <property type="component" value="Unassembled WGS sequence"/>
</dbReference>
<comment type="caution">
    <text evidence="7">The sequence shown here is derived from an EMBL/GenBank/DDBJ whole genome shotgun (WGS) entry which is preliminary data.</text>
</comment>
<accession>A0ABT4B355</accession>
<dbReference type="Pfam" id="PF00440">
    <property type="entry name" value="TetR_N"/>
    <property type="match status" value="1"/>
</dbReference>
<name>A0ABT4B355_9ACTN</name>
<keyword evidence="4" id="KW-0804">Transcription</keyword>
<dbReference type="InterPro" id="IPR009057">
    <property type="entry name" value="Homeodomain-like_sf"/>
</dbReference>
<evidence type="ECO:0000256" key="4">
    <source>
        <dbReference type="ARBA" id="ARBA00023163"/>
    </source>
</evidence>
<reference evidence="7" key="1">
    <citation type="submission" date="2022-11" db="EMBL/GenBank/DDBJ databases">
        <authorList>
            <person name="Somphong A."/>
            <person name="Phongsopitanun W."/>
        </authorList>
    </citation>
    <scope>NUCLEOTIDE SEQUENCE</scope>
    <source>
        <strain evidence="7">Pm04-4</strain>
    </source>
</reference>
<dbReference type="EMBL" id="JAPNTZ010000008">
    <property type="protein sequence ID" value="MCY1140928.1"/>
    <property type="molecule type" value="Genomic_DNA"/>
</dbReference>
<keyword evidence="2" id="KW-0805">Transcription regulation</keyword>
<dbReference type="SUPFAM" id="SSF48498">
    <property type="entry name" value="Tetracyclin repressor-like, C-terminal domain"/>
    <property type="match status" value="1"/>
</dbReference>
<proteinExistence type="predicted"/>
<evidence type="ECO:0000256" key="2">
    <source>
        <dbReference type="ARBA" id="ARBA00023015"/>
    </source>
</evidence>
<dbReference type="PANTHER" id="PTHR30055">
    <property type="entry name" value="HTH-TYPE TRANSCRIPTIONAL REGULATOR RUTR"/>
    <property type="match status" value="1"/>
</dbReference>
<dbReference type="Pfam" id="PF13977">
    <property type="entry name" value="TetR_C_6"/>
    <property type="match status" value="1"/>
</dbReference>
<evidence type="ECO:0000256" key="1">
    <source>
        <dbReference type="ARBA" id="ARBA00022491"/>
    </source>
</evidence>
<feature type="DNA-binding region" description="H-T-H motif" evidence="5">
    <location>
        <begin position="31"/>
        <end position="50"/>
    </location>
</feature>
<keyword evidence="8" id="KW-1185">Reference proteome</keyword>
<organism evidence="7 8">
    <name type="scientific">Paractinoplanes pyxinae</name>
    <dbReference type="NCBI Taxonomy" id="2997416"/>
    <lineage>
        <taxon>Bacteria</taxon>
        <taxon>Bacillati</taxon>
        <taxon>Actinomycetota</taxon>
        <taxon>Actinomycetes</taxon>
        <taxon>Micromonosporales</taxon>
        <taxon>Micromonosporaceae</taxon>
        <taxon>Paractinoplanes</taxon>
    </lineage>
</organism>
<evidence type="ECO:0000313" key="8">
    <source>
        <dbReference type="Proteomes" id="UP001151002"/>
    </source>
</evidence>
<feature type="domain" description="HTH tetR-type" evidence="6">
    <location>
        <begin position="8"/>
        <end position="68"/>
    </location>
</feature>
<keyword evidence="3 5" id="KW-0238">DNA-binding</keyword>